<evidence type="ECO:0000313" key="4">
    <source>
        <dbReference type="Proteomes" id="UP000324595"/>
    </source>
</evidence>
<keyword evidence="1" id="KW-0812">Transmembrane</keyword>
<keyword evidence="1" id="KW-0472">Membrane</keyword>
<protein>
    <submittedName>
        <fullName evidence="3">GWxTD domain-containing protein</fullName>
    </submittedName>
</protein>
<evidence type="ECO:0000259" key="2">
    <source>
        <dbReference type="Pfam" id="PF20094"/>
    </source>
</evidence>
<keyword evidence="1" id="KW-1133">Transmembrane helix</keyword>
<keyword evidence="4" id="KW-1185">Reference proteome</keyword>
<dbReference type="Pfam" id="PF20094">
    <property type="entry name" value="GWxTD_dom"/>
    <property type="match status" value="1"/>
</dbReference>
<dbReference type="EMBL" id="VNHY01000003">
    <property type="protein sequence ID" value="TYP92771.1"/>
    <property type="molecule type" value="Genomic_DNA"/>
</dbReference>
<comment type="caution">
    <text evidence="3">The sequence shown here is derived from an EMBL/GenBank/DDBJ whole genome shotgun (WGS) entry which is preliminary data.</text>
</comment>
<organism evidence="3 4">
    <name type="scientific">Fodinibius salinus</name>
    <dbReference type="NCBI Taxonomy" id="860790"/>
    <lineage>
        <taxon>Bacteria</taxon>
        <taxon>Pseudomonadati</taxon>
        <taxon>Balneolota</taxon>
        <taxon>Balneolia</taxon>
        <taxon>Balneolales</taxon>
        <taxon>Balneolaceae</taxon>
        <taxon>Fodinibius</taxon>
    </lineage>
</organism>
<dbReference type="RefSeq" id="WP_148899458.1">
    <property type="nucleotide sequence ID" value="NZ_VNHY01000003.1"/>
</dbReference>
<feature type="domain" description="GWxTD" evidence="2">
    <location>
        <begin position="308"/>
        <end position="471"/>
    </location>
</feature>
<dbReference type="OrthoDB" id="9814412at2"/>
<accession>A0A5D3YH77</accession>
<dbReference type="InterPro" id="IPR030959">
    <property type="entry name" value="GWxTD_dom"/>
</dbReference>
<gene>
    <name evidence="3" type="ORF">LX73_2137</name>
</gene>
<proteinExistence type="predicted"/>
<evidence type="ECO:0000256" key="1">
    <source>
        <dbReference type="SAM" id="Phobius"/>
    </source>
</evidence>
<feature type="transmembrane region" description="Helical" evidence="1">
    <location>
        <begin position="7"/>
        <end position="25"/>
    </location>
</feature>
<dbReference type="PROSITE" id="PS51257">
    <property type="entry name" value="PROKAR_LIPOPROTEIN"/>
    <property type="match status" value="1"/>
</dbReference>
<reference evidence="3 4" key="1">
    <citation type="submission" date="2019-07" db="EMBL/GenBank/DDBJ databases">
        <title>Genomic Encyclopedia of Archaeal and Bacterial Type Strains, Phase II (KMG-II): from individual species to whole genera.</title>
        <authorList>
            <person name="Goeker M."/>
        </authorList>
    </citation>
    <scope>NUCLEOTIDE SEQUENCE [LARGE SCALE GENOMIC DNA]</scope>
    <source>
        <strain evidence="3 4">DSM 21935</strain>
    </source>
</reference>
<dbReference type="Proteomes" id="UP000324595">
    <property type="component" value="Unassembled WGS sequence"/>
</dbReference>
<evidence type="ECO:0000313" key="3">
    <source>
        <dbReference type="EMBL" id="TYP92771.1"/>
    </source>
</evidence>
<name>A0A5D3YH77_9BACT</name>
<sequence length="481" mass="55896">MFTIKDHNFFVFCTIAGIFCSLFLGCSKSFNPNVERGSTYNFKEGHPEVRFSAFGFVNEQGNPTINLAADIVYGSLIYNQEGSNYISKLAVDVRVIKQSDSTDVIDSKQYTFQIKKEDPNIAYSQETFTFQKELEVEPGKYKINFTLTDLRSKKKIASSTKTFIPNPAANIPNLTNIKMLGKNMENNTPSWSPITTYDVPGRVDSLRFVFQVTNNSSDKPLVVNSKLIRFASDTTPARPMHYNNYSPSTIGYKGIEYDDTQTIESTQRKLRQAGNVLIEFTFANQQRGNYRFRVETNKTGGESGNHFKARDFGVKSKNYPSVKTAKELARPLVYLMGKDKYDKLLKINNPDSLKQTIDRFWLKHIGNKNKTKSIIQKYYNRVEEANKQFSNFKEGWKTDLGMIYILFGSPWYIEDRLDEMQWSYSYNRSDPERNFYFYQPKLQSQYFPFQHYLLERSQSYFSIQYQQVELWLTGLILQRNI</sequence>
<dbReference type="NCBIfam" id="TIGR04514">
    <property type="entry name" value="GWxTD_dom"/>
    <property type="match status" value="1"/>
</dbReference>
<dbReference type="AlphaFoldDB" id="A0A5D3YH77"/>